<dbReference type="SUPFAM" id="SSF47413">
    <property type="entry name" value="lambda repressor-like DNA-binding domains"/>
    <property type="match status" value="1"/>
</dbReference>
<organism evidence="2 3">
    <name type="scientific">Riemerella anatipestifer RA-CH-1</name>
    <dbReference type="NCBI Taxonomy" id="1228997"/>
    <lineage>
        <taxon>Bacteria</taxon>
        <taxon>Pseudomonadati</taxon>
        <taxon>Bacteroidota</taxon>
        <taxon>Flavobacteriia</taxon>
        <taxon>Flavobacteriales</taxon>
        <taxon>Weeksellaceae</taxon>
        <taxon>Riemerella</taxon>
    </lineage>
</organism>
<dbReference type="HOGENOM" id="CLU_1833685_0_0_10"/>
<dbReference type="InterPro" id="IPR001387">
    <property type="entry name" value="Cro/C1-type_HTH"/>
</dbReference>
<reference evidence="2 3" key="1">
    <citation type="submission" date="2012-09" db="EMBL/GenBank/DDBJ databases">
        <title>Riemerella anatipestifer vaccine strains.</title>
        <authorList>
            <person name="Chun C.A."/>
            <person name="Shu W.M."/>
            <person name="Kang Z.D."/>
            <person name="Jia W.X."/>
        </authorList>
    </citation>
    <scope>NUCLEOTIDE SEQUENCE [LARGE SCALE GENOMIC DNA]</scope>
    <source>
        <strain evidence="2 3">RA-CH-1</strain>
    </source>
</reference>
<dbReference type="AlphaFoldDB" id="J9R7U7"/>
<protein>
    <recommendedName>
        <fullName evidence="1">HTH cro/C1-type domain-containing protein</fullName>
    </recommendedName>
</protein>
<evidence type="ECO:0000313" key="3">
    <source>
        <dbReference type="Proteomes" id="UP000006276"/>
    </source>
</evidence>
<dbReference type="GO" id="GO:0003677">
    <property type="term" value="F:DNA binding"/>
    <property type="evidence" value="ECO:0007669"/>
    <property type="project" value="InterPro"/>
</dbReference>
<dbReference type="EMBL" id="CP003787">
    <property type="protein sequence ID" value="AFR36273.1"/>
    <property type="molecule type" value="Genomic_DNA"/>
</dbReference>
<dbReference type="RefSeq" id="WP_014938569.1">
    <property type="nucleotide sequence ID" value="NC_018609.1"/>
</dbReference>
<keyword evidence="3" id="KW-1185">Reference proteome</keyword>
<dbReference type="PROSITE" id="PS50943">
    <property type="entry name" value="HTH_CROC1"/>
    <property type="match status" value="1"/>
</dbReference>
<proteinExistence type="predicted"/>
<dbReference type="Proteomes" id="UP000006276">
    <property type="component" value="Chromosome"/>
</dbReference>
<dbReference type="KEGG" id="rag:B739_1682"/>
<gene>
    <name evidence="2" type="ORF">B739_1682</name>
</gene>
<evidence type="ECO:0000259" key="1">
    <source>
        <dbReference type="PROSITE" id="PS50943"/>
    </source>
</evidence>
<feature type="domain" description="HTH cro/C1-type" evidence="1">
    <location>
        <begin position="18"/>
        <end position="73"/>
    </location>
</feature>
<evidence type="ECO:0000313" key="2">
    <source>
        <dbReference type="EMBL" id="AFR36273.1"/>
    </source>
</evidence>
<dbReference type="Gene3D" id="1.10.260.40">
    <property type="entry name" value="lambda repressor-like DNA-binding domains"/>
    <property type="match status" value="1"/>
</dbReference>
<dbReference type="PATRIC" id="fig|1228997.3.peg.1681"/>
<dbReference type="InterPro" id="IPR010982">
    <property type="entry name" value="Lambda_DNA-bd_dom_sf"/>
</dbReference>
<accession>J9R7U7</accession>
<dbReference type="SMART" id="SM00530">
    <property type="entry name" value="HTH_XRE"/>
    <property type="match status" value="1"/>
</dbReference>
<sequence length="140" mass="16408">MNDRKIDKAVFQKFKDEVEKLKKEKKMKKNDIAQALGYEKYQTFSNILQGITKLSLEDLLNFCDIFGYDISYFMNNSNETEKHIEMMNINTIKTRMKNIEQQIDVVSKTNDMMKQLYISGITLAESQISNLRNLRALIGH</sequence>
<name>J9R7U7_RIEAN</name>